<sequence length="108" mass="12453">MCGLGFIYSVSDPRWRAGTPLTLRPYPYHCLRIIANHHLKLPMTGIEPYVYSRSKKYLPPASTARLLSSTAPPMRYYTYCDVAQSTRSEAAGKYFLERLYLEWCGRPL</sequence>
<reference evidence="2" key="1">
    <citation type="journal article" date="2015" name="Nat. Genet.">
        <title>The genome and transcriptome of the zoonotic hookworm Ancylostoma ceylanicum identify infection-specific gene families.</title>
        <authorList>
            <person name="Schwarz E.M."/>
            <person name="Hu Y."/>
            <person name="Antoshechkin I."/>
            <person name="Miller M.M."/>
            <person name="Sternberg P.W."/>
            <person name="Aroian R.V."/>
        </authorList>
    </citation>
    <scope>NUCLEOTIDE SEQUENCE</scope>
    <source>
        <strain evidence="2">HY135</strain>
    </source>
</reference>
<keyword evidence="2" id="KW-1185">Reference proteome</keyword>
<gene>
    <name evidence="1" type="primary">Acey_s0334.g2834</name>
    <name evidence="1" type="ORF">Y032_0334g2834</name>
</gene>
<evidence type="ECO:0000313" key="1">
    <source>
        <dbReference type="EMBL" id="EYB83491.1"/>
    </source>
</evidence>
<dbReference type="AlphaFoldDB" id="A0A016RYX8"/>
<comment type="caution">
    <text evidence="1">The sequence shown here is derived from an EMBL/GenBank/DDBJ whole genome shotgun (WGS) entry which is preliminary data.</text>
</comment>
<evidence type="ECO:0000313" key="2">
    <source>
        <dbReference type="Proteomes" id="UP000024635"/>
    </source>
</evidence>
<dbReference type="EMBL" id="JARK01001670">
    <property type="protein sequence ID" value="EYB83491.1"/>
    <property type="molecule type" value="Genomic_DNA"/>
</dbReference>
<name>A0A016RYX8_9BILA</name>
<accession>A0A016RYX8</accession>
<organism evidence="1 2">
    <name type="scientific">Ancylostoma ceylanicum</name>
    <dbReference type="NCBI Taxonomy" id="53326"/>
    <lineage>
        <taxon>Eukaryota</taxon>
        <taxon>Metazoa</taxon>
        <taxon>Ecdysozoa</taxon>
        <taxon>Nematoda</taxon>
        <taxon>Chromadorea</taxon>
        <taxon>Rhabditida</taxon>
        <taxon>Rhabditina</taxon>
        <taxon>Rhabditomorpha</taxon>
        <taxon>Strongyloidea</taxon>
        <taxon>Ancylostomatidae</taxon>
        <taxon>Ancylostomatinae</taxon>
        <taxon>Ancylostoma</taxon>
    </lineage>
</organism>
<proteinExistence type="predicted"/>
<dbReference type="Proteomes" id="UP000024635">
    <property type="component" value="Unassembled WGS sequence"/>
</dbReference>
<protein>
    <submittedName>
        <fullName evidence="1">Uncharacterized protein</fullName>
    </submittedName>
</protein>